<reference evidence="1 2" key="1">
    <citation type="submission" date="2019-07" db="EMBL/GenBank/DDBJ databases">
        <title>Whole genome shotgun sequence of Clostridium butyricum NBRC 3858.</title>
        <authorList>
            <person name="Hosoyama A."/>
            <person name="Uohara A."/>
            <person name="Ohji S."/>
            <person name="Ichikawa N."/>
        </authorList>
    </citation>
    <scope>NUCLEOTIDE SEQUENCE [LARGE SCALE GENOMIC DNA]</scope>
    <source>
        <strain evidence="1 2">NBRC 3858</strain>
    </source>
</reference>
<gene>
    <name evidence="1" type="ORF">CBU02nite_31700</name>
</gene>
<dbReference type="AlphaFoldDB" id="A0A512TQV6"/>
<dbReference type="Proteomes" id="UP000321089">
    <property type="component" value="Unassembled WGS sequence"/>
</dbReference>
<comment type="caution">
    <text evidence="1">The sequence shown here is derived from an EMBL/GenBank/DDBJ whole genome shotgun (WGS) entry which is preliminary data.</text>
</comment>
<accession>A0A512TQV6</accession>
<name>A0A512TQV6_CLOBU</name>
<sequence length="92" mass="11228">MSQPNIDYMMNMTKEFLSGKIDEIAYTLDFPYELEKRYKKMHREDDDYCELIYECLYEEGIAVFDDLSDAEFKKLIRKQYNYIKQIAKEGFY</sequence>
<protein>
    <submittedName>
        <fullName evidence="1">Uncharacterized protein</fullName>
    </submittedName>
</protein>
<evidence type="ECO:0000313" key="2">
    <source>
        <dbReference type="Proteomes" id="UP000321089"/>
    </source>
</evidence>
<dbReference type="EMBL" id="BKBC01000055">
    <property type="protein sequence ID" value="GEQ22664.1"/>
    <property type="molecule type" value="Genomic_DNA"/>
</dbReference>
<evidence type="ECO:0000313" key="1">
    <source>
        <dbReference type="EMBL" id="GEQ22664.1"/>
    </source>
</evidence>
<dbReference type="RefSeq" id="WP_146869002.1">
    <property type="nucleotide sequence ID" value="NZ_BKBC01000055.1"/>
</dbReference>
<proteinExistence type="predicted"/>
<organism evidence="1 2">
    <name type="scientific">Clostridium butyricum</name>
    <dbReference type="NCBI Taxonomy" id="1492"/>
    <lineage>
        <taxon>Bacteria</taxon>
        <taxon>Bacillati</taxon>
        <taxon>Bacillota</taxon>
        <taxon>Clostridia</taxon>
        <taxon>Eubacteriales</taxon>
        <taxon>Clostridiaceae</taxon>
        <taxon>Clostridium</taxon>
    </lineage>
</organism>